<dbReference type="GO" id="GO:0006313">
    <property type="term" value="P:DNA transposition"/>
    <property type="evidence" value="ECO:0007669"/>
    <property type="project" value="InterPro"/>
</dbReference>
<evidence type="ECO:0000259" key="1">
    <source>
        <dbReference type="SMART" id="SM01321"/>
    </source>
</evidence>
<protein>
    <submittedName>
        <fullName evidence="2">Transposase</fullName>
    </submittedName>
</protein>
<dbReference type="Gene3D" id="3.30.70.1290">
    <property type="entry name" value="Transposase IS200-like"/>
    <property type="match status" value="1"/>
</dbReference>
<dbReference type="AlphaFoldDB" id="A0A9E8ZBN8"/>
<reference evidence="2" key="1">
    <citation type="submission" date="2022-12" db="EMBL/GenBank/DDBJ databases">
        <title>Polyphasic identification of a Novel Hot-Spring Cyanobacterium Ocullathermofonsia sinensis gen nov. sp. nov. and Genomic Insights on its Adaptations to the Thermal Habitat.</title>
        <authorList>
            <person name="Daroch M."/>
            <person name="Tang J."/>
            <person name="Jiang Y."/>
        </authorList>
    </citation>
    <scope>NUCLEOTIDE SEQUENCE</scope>
    <source>
        <strain evidence="2">PKUAC-SCTA174</strain>
    </source>
</reference>
<dbReference type="Proteomes" id="UP001163152">
    <property type="component" value="Chromosome"/>
</dbReference>
<dbReference type="PANTHER" id="PTHR36966">
    <property type="entry name" value="REP-ASSOCIATED TYROSINE TRANSPOSASE"/>
    <property type="match status" value="1"/>
</dbReference>
<feature type="domain" description="Transposase IS200-like" evidence="1">
    <location>
        <begin position="34"/>
        <end position="168"/>
    </location>
</feature>
<dbReference type="RefSeq" id="WP_268609701.1">
    <property type="nucleotide sequence ID" value="NZ_CP113797.1"/>
</dbReference>
<sequence length="234" mass="28137">MYEYRQLTPVQRAELVQQRLAKGYPPHSPPHPIQDQPFYLLTAACYEHKCHIKTEERRKQLLDLLFEQFTNCGVELRGWVILPNHYHVLVYLGDFNEDLSLHYEQVRSKGFSPYQQIGKVLQRIHGSTSRQWNLEDQAVGRKVWYAYSDRAIRSERHYYTTLNYIHYNPVKHSWADSPYDWFCSSVHWYLETEGREWLRDSWVRYPVKDYGKEWDDFGEGDQGSLKWKLQTEKA</sequence>
<dbReference type="InterPro" id="IPR036515">
    <property type="entry name" value="Transposase_17_sf"/>
</dbReference>
<name>A0A9E8ZBN8_9CYAN</name>
<gene>
    <name evidence="2" type="ORF">OXH18_22380</name>
</gene>
<proteinExistence type="predicted"/>
<dbReference type="InterPro" id="IPR052715">
    <property type="entry name" value="RAYT_transposase"/>
</dbReference>
<dbReference type="GO" id="GO:0043565">
    <property type="term" value="F:sequence-specific DNA binding"/>
    <property type="evidence" value="ECO:0007669"/>
    <property type="project" value="TreeGrafter"/>
</dbReference>
<dbReference type="KEGG" id="tsin:OXH18_22380"/>
<dbReference type="PANTHER" id="PTHR36966:SF1">
    <property type="entry name" value="REP-ASSOCIATED TYROSINE TRANSPOSASE"/>
    <property type="match status" value="1"/>
</dbReference>
<dbReference type="SMART" id="SM01321">
    <property type="entry name" value="Y1_Tnp"/>
    <property type="match status" value="1"/>
</dbReference>
<organism evidence="2 3">
    <name type="scientific">Thermocoleostomius sinensis A174</name>
    <dbReference type="NCBI Taxonomy" id="2016057"/>
    <lineage>
        <taxon>Bacteria</taxon>
        <taxon>Bacillati</taxon>
        <taxon>Cyanobacteriota</taxon>
        <taxon>Cyanophyceae</taxon>
        <taxon>Oculatellales</taxon>
        <taxon>Oculatellaceae</taxon>
        <taxon>Thermocoleostomius</taxon>
    </lineage>
</organism>
<evidence type="ECO:0000313" key="2">
    <source>
        <dbReference type="EMBL" id="WAL59886.1"/>
    </source>
</evidence>
<dbReference type="GO" id="GO:0004803">
    <property type="term" value="F:transposase activity"/>
    <property type="evidence" value="ECO:0007669"/>
    <property type="project" value="InterPro"/>
</dbReference>
<evidence type="ECO:0000313" key="3">
    <source>
        <dbReference type="Proteomes" id="UP001163152"/>
    </source>
</evidence>
<dbReference type="EMBL" id="CP113797">
    <property type="protein sequence ID" value="WAL59886.1"/>
    <property type="molecule type" value="Genomic_DNA"/>
</dbReference>
<dbReference type="InterPro" id="IPR002686">
    <property type="entry name" value="Transposase_17"/>
</dbReference>
<accession>A0A9E8ZBN8</accession>
<keyword evidence="3" id="KW-1185">Reference proteome</keyword>
<dbReference type="SUPFAM" id="SSF143422">
    <property type="entry name" value="Transposase IS200-like"/>
    <property type="match status" value="1"/>
</dbReference>